<dbReference type="EMBL" id="MCFL01000003">
    <property type="protein sequence ID" value="ORZ40395.1"/>
    <property type="molecule type" value="Genomic_DNA"/>
</dbReference>
<evidence type="ECO:0000313" key="3">
    <source>
        <dbReference type="EMBL" id="ORZ40395.1"/>
    </source>
</evidence>
<dbReference type="SMART" id="SM00582">
    <property type="entry name" value="RPR"/>
    <property type="match status" value="1"/>
</dbReference>
<organism evidence="3 4">
    <name type="scientific">Catenaria anguillulae PL171</name>
    <dbReference type="NCBI Taxonomy" id="765915"/>
    <lineage>
        <taxon>Eukaryota</taxon>
        <taxon>Fungi</taxon>
        <taxon>Fungi incertae sedis</taxon>
        <taxon>Blastocladiomycota</taxon>
        <taxon>Blastocladiomycetes</taxon>
        <taxon>Blastocladiales</taxon>
        <taxon>Catenariaceae</taxon>
        <taxon>Catenaria</taxon>
    </lineage>
</organism>
<sequence length="428" mass="44753">MTPPSSSSSPSLSAPATKHATAPTRTMTMPDPSHDAVRLDYLRSLTELKDTTRPAIVSLTTIAHESMAFAPAIVAAIVERSLSVRPTMVKLPIMYLIDSILKNLGGPYIQLFTPVIVRVYQDAFLASDERSRHSLLKVLNTWRNPPHRSKLDAFVRSVPRPVAMGLPAFPAPPAPAAMFPSIATQPGGLGAMVPAAGVAGFHAPPMSPTTTVISELNLLVEARTARKATNPLDLDNAQKLDALIQLRTMVLTGQIPPDQLLVVRSTVSQLTQEFVAAQQVQAAALTPTISVPSLSLPLALPATVTSTSTPPPAFGIPTTTTTLASSGAAPLNIASLPASELAALASALLPGIAKPNALPSPPSSVSGAGQPAGPADVQAATVKDNSQFPRISISSSGYVAFIDLVIDFSSPFVISFWSILLLQTITAE</sequence>
<dbReference type="InterPro" id="IPR045154">
    <property type="entry name" value="PCF11-like"/>
</dbReference>
<dbReference type="PANTHER" id="PTHR15921">
    <property type="entry name" value="PRE-MRNA CLEAVAGE COMPLEX II"/>
    <property type="match status" value="1"/>
</dbReference>
<dbReference type="InterPro" id="IPR047415">
    <property type="entry name" value="Pcf11_CID"/>
</dbReference>
<dbReference type="STRING" id="765915.A0A1Y2I0M5"/>
<dbReference type="OrthoDB" id="2129491at2759"/>
<dbReference type="InterPro" id="IPR006569">
    <property type="entry name" value="CID_dom"/>
</dbReference>
<evidence type="ECO:0000313" key="4">
    <source>
        <dbReference type="Proteomes" id="UP000193411"/>
    </source>
</evidence>
<dbReference type="PROSITE" id="PS51391">
    <property type="entry name" value="CID"/>
    <property type="match status" value="1"/>
</dbReference>
<dbReference type="PANTHER" id="PTHR15921:SF3">
    <property type="entry name" value="PRE-MRNA CLEAVAGE COMPLEX 2 PROTEIN PCF11"/>
    <property type="match status" value="1"/>
</dbReference>
<dbReference type="GO" id="GO:0000993">
    <property type="term" value="F:RNA polymerase II complex binding"/>
    <property type="evidence" value="ECO:0007669"/>
    <property type="project" value="InterPro"/>
</dbReference>
<dbReference type="Gene3D" id="1.25.40.90">
    <property type="match status" value="1"/>
</dbReference>
<evidence type="ECO:0000256" key="1">
    <source>
        <dbReference type="SAM" id="MobiDB-lite"/>
    </source>
</evidence>
<name>A0A1Y2I0M5_9FUNG</name>
<dbReference type="Proteomes" id="UP000193411">
    <property type="component" value="Unassembled WGS sequence"/>
</dbReference>
<feature type="compositionally biased region" description="Low complexity" evidence="1">
    <location>
        <begin position="1"/>
        <end position="16"/>
    </location>
</feature>
<feature type="region of interest" description="Disordered" evidence="1">
    <location>
        <begin position="1"/>
        <end position="34"/>
    </location>
</feature>
<protein>
    <recommendedName>
        <fullName evidence="2">CID domain-containing protein</fullName>
    </recommendedName>
</protein>
<keyword evidence="4" id="KW-1185">Reference proteome</keyword>
<dbReference type="GO" id="GO:0005737">
    <property type="term" value="C:cytoplasm"/>
    <property type="evidence" value="ECO:0007669"/>
    <property type="project" value="TreeGrafter"/>
</dbReference>
<dbReference type="GO" id="GO:0031124">
    <property type="term" value="P:mRNA 3'-end processing"/>
    <property type="evidence" value="ECO:0007669"/>
    <property type="project" value="InterPro"/>
</dbReference>
<dbReference type="CDD" id="cd16982">
    <property type="entry name" value="CID_Pcf11"/>
    <property type="match status" value="1"/>
</dbReference>
<dbReference type="InterPro" id="IPR008942">
    <property type="entry name" value="ENTH_VHS"/>
</dbReference>
<dbReference type="GO" id="GO:0005849">
    <property type="term" value="C:mRNA cleavage factor complex"/>
    <property type="evidence" value="ECO:0007669"/>
    <property type="project" value="TreeGrafter"/>
</dbReference>
<dbReference type="GO" id="GO:0003729">
    <property type="term" value="F:mRNA binding"/>
    <property type="evidence" value="ECO:0007669"/>
    <property type="project" value="InterPro"/>
</dbReference>
<accession>A0A1Y2I0M5</accession>
<dbReference type="GO" id="GO:0006369">
    <property type="term" value="P:termination of RNA polymerase II transcription"/>
    <property type="evidence" value="ECO:0007669"/>
    <property type="project" value="InterPro"/>
</dbReference>
<gene>
    <name evidence="3" type="ORF">BCR44DRAFT_1424953</name>
</gene>
<evidence type="ECO:0000259" key="2">
    <source>
        <dbReference type="PROSITE" id="PS51391"/>
    </source>
</evidence>
<dbReference type="AlphaFoldDB" id="A0A1Y2I0M5"/>
<feature type="domain" description="CID" evidence="2">
    <location>
        <begin position="33"/>
        <end position="162"/>
    </location>
</feature>
<reference evidence="3 4" key="1">
    <citation type="submission" date="2016-07" db="EMBL/GenBank/DDBJ databases">
        <title>Pervasive Adenine N6-methylation of Active Genes in Fungi.</title>
        <authorList>
            <consortium name="DOE Joint Genome Institute"/>
            <person name="Mondo S.J."/>
            <person name="Dannebaum R.O."/>
            <person name="Kuo R.C."/>
            <person name="Labutti K."/>
            <person name="Haridas S."/>
            <person name="Kuo A."/>
            <person name="Salamov A."/>
            <person name="Ahrendt S.R."/>
            <person name="Lipzen A."/>
            <person name="Sullivan W."/>
            <person name="Andreopoulos W.B."/>
            <person name="Clum A."/>
            <person name="Lindquist E."/>
            <person name="Daum C."/>
            <person name="Ramamoorthy G.K."/>
            <person name="Gryganskyi A."/>
            <person name="Culley D."/>
            <person name="Magnuson J.K."/>
            <person name="James T.Y."/>
            <person name="O'Malley M.A."/>
            <person name="Stajich J.E."/>
            <person name="Spatafora J.W."/>
            <person name="Visel A."/>
            <person name="Grigoriev I.V."/>
        </authorList>
    </citation>
    <scope>NUCLEOTIDE SEQUENCE [LARGE SCALE GENOMIC DNA]</scope>
    <source>
        <strain evidence="3 4">PL171</strain>
    </source>
</reference>
<proteinExistence type="predicted"/>
<dbReference type="SUPFAM" id="SSF48464">
    <property type="entry name" value="ENTH/VHS domain"/>
    <property type="match status" value="1"/>
</dbReference>
<dbReference type="Pfam" id="PF04818">
    <property type="entry name" value="CID"/>
    <property type="match status" value="1"/>
</dbReference>
<comment type="caution">
    <text evidence="3">The sequence shown here is derived from an EMBL/GenBank/DDBJ whole genome shotgun (WGS) entry which is preliminary data.</text>
</comment>